<sequence>MRSSQNSLPATQQQQFGAQRCALVSSKPAYVRPCLSLGRLPATVATAGERLCSANCLASHTPTLSRNPLSYY</sequence>
<evidence type="ECO:0000313" key="1">
    <source>
        <dbReference type="EMBL" id="KAK5857200.1"/>
    </source>
</evidence>
<dbReference type="AlphaFoldDB" id="A0AAN7XCP1"/>
<evidence type="ECO:0000313" key="2">
    <source>
        <dbReference type="Proteomes" id="UP001346869"/>
    </source>
</evidence>
<dbReference type="Proteomes" id="UP001346869">
    <property type="component" value="Unassembled WGS sequence"/>
</dbReference>
<reference evidence="1 2" key="1">
    <citation type="journal article" date="2023" name="Genes (Basel)">
        <title>Chromosome-Level Genome Assembly and Circadian Gene Repertoire of the Patagonia Blennie Eleginops maclovinus-The Closest Ancestral Proxy of Antarctic Cryonotothenioids.</title>
        <authorList>
            <person name="Cheng C.C."/>
            <person name="Rivera-Colon A.G."/>
            <person name="Minhas B.F."/>
            <person name="Wilson L."/>
            <person name="Rayamajhi N."/>
            <person name="Vargas-Chacoff L."/>
            <person name="Catchen J.M."/>
        </authorList>
    </citation>
    <scope>NUCLEOTIDE SEQUENCE [LARGE SCALE GENOMIC DNA]</scope>
    <source>
        <strain evidence="1">JMC-PN-2008</strain>
    </source>
</reference>
<dbReference type="EMBL" id="JAUZQC010000016">
    <property type="protein sequence ID" value="KAK5857200.1"/>
    <property type="molecule type" value="Genomic_DNA"/>
</dbReference>
<proteinExistence type="predicted"/>
<protein>
    <submittedName>
        <fullName evidence="1">Uncharacterized protein</fullName>
    </submittedName>
</protein>
<name>A0AAN7XCP1_ELEMC</name>
<gene>
    <name evidence="1" type="ORF">PBY51_010458</name>
</gene>
<organism evidence="1 2">
    <name type="scientific">Eleginops maclovinus</name>
    <name type="common">Patagonian blennie</name>
    <name type="synonym">Eleginus maclovinus</name>
    <dbReference type="NCBI Taxonomy" id="56733"/>
    <lineage>
        <taxon>Eukaryota</taxon>
        <taxon>Metazoa</taxon>
        <taxon>Chordata</taxon>
        <taxon>Craniata</taxon>
        <taxon>Vertebrata</taxon>
        <taxon>Euteleostomi</taxon>
        <taxon>Actinopterygii</taxon>
        <taxon>Neopterygii</taxon>
        <taxon>Teleostei</taxon>
        <taxon>Neoteleostei</taxon>
        <taxon>Acanthomorphata</taxon>
        <taxon>Eupercaria</taxon>
        <taxon>Perciformes</taxon>
        <taxon>Notothenioidei</taxon>
        <taxon>Eleginopidae</taxon>
        <taxon>Eleginops</taxon>
    </lineage>
</organism>
<keyword evidence="2" id="KW-1185">Reference proteome</keyword>
<accession>A0AAN7XCP1</accession>
<reference evidence="1 2" key="2">
    <citation type="journal article" date="2023" name="Mol. Biol. Evol.">
        <title>Genomics of Secondarily Temperate Adaptation in the Only Non-Antarctic Icefish.</title>
        <authorList>
            <person name="Rivera-Colon A.G."/>
            <person name="Rayamajhi N."/>
            <person name="Minhas B.F."/>
            <person name="Madrigal G."/>
            <person name="Bilyk K.T."/>
            <person name="Yoon V."/>
            <person name="Hune M."/>
            <person name="Gregory S."/>
            <person name="Cheng C.H.C."/>
            <person name="Catchen J.M."/>
        </authorList>
    </citation>
    <scope>NUCLEOTIDE SEQUENCE [LARGE SCALE GENOMIC DNA]</scope>
    <source>
        <strain evidence="1">JMC-PN-2008</strain>
    </source>
</reference>
<comment type="caution">
    <text evidence="1">The sequence shown here is derived from an EMBL/GenBank/DDBJ whole genome shotgun (WGS) entry which is preliminary data.</text>
</comment>